<dbReference type="InterPro" id="IPR000292">
    <property type="entry name" value="For/NO2_transpt"/>
</dbReference>
<evidence type="ECO:0000256" key="5">
    <source>
        <dbReference type="ARBA" id="ARBA00049660"/>
    </source>
</evidence>
<name>A0A810PX84_9FIRM</name>
<organism evidence="7 8">
    <name type="scientific">Vescimonas coprocola</name>
    <dbReference type="NCBI Taxonomy" id="2714355"/>
    <lineage>
        <taxon>Bacteria</taxon>
        <taxon>Bacillati</taxon>
        <taxon>Bacillota</taxon>
        <taxon>Clostridia</taxon>
        <taxon>Eubacteriales</taxon>
        <taxon>Oscillospiraceae</taxon>
        <taxon>Vescimonas</taxon>
    </lineage>
</organism>
<keyword evidence="2 6" id="KW-0812">Transmembrane</keyword>
<comment type="similarity">
    <text evidence="5">Belongs to the FNT transporter (TC 1.A.16) family.</text>
</comment>
<reference evidence="7" key="1">
    <citation type="submission" date="2020-09" db="EMBL/GenBank/DDBJ databases">
        <title>New species isolated from human feces.</title>
        <authorList>
            <person name="Kitahara M."/>
            <person name="Shigeno Y."/>
            <person name="Shime M."/>
            <person name="Matsumoto Y."/>
            <person name="Nakamura S."/>
            <person name="Motooka D."/>
            <person name="Fukuoka S."/>
            <person name="Nishikawa H."/>
            <person name="Benno Y."/>
        </authorList>
    </citation>
    <scope>NUCLEOTIDE SEQUENCE</scope>
    <source>
        <strain evidence="7">MM50</strain>
    </source>
</reference>
<proteinExistence type="inferred from homology"/>
<keyword evidence="3 6" id="KW-1133">Transmembrane helix</keyword>
<dbReference type="EMBL" id="AP023418">
    <property type="protein sequence ID" value="BCK80758.1"/>
    <property type="molecule type" value="Genomic_DNA"/>
</dbReference>
<evidence type="ECO:0000256" key="2">
    <source>
        <dbReference type="ARBA" id="ARBA00022692"/>
    </source>
</evidence>
<feature type="transmembrane region" description="Helical" evidence="6">
    <location>
        <begin position="225"/>
        <end position="248"/>
    </location>
</feature>
<evidence type="ECO:0000313" key="8">
    <source>
        <dbReference type="Proteomes" id="UP000681035"/>
    </source>
</evidence>
<accession>A0A810PX84</accession>
<dbReference type="Gene3D" id="1.20.1080.10">
    <property type="entry name" value="Glycerol uptake facilitator protein"/>
    <property type="match status" value="1"/>
</dbReference>
<feature type="transmembrane region" description="Helical" evidence="6">
    <location>
        <begin position="62"/>
        <end position="86"/>
    </location>
</feature>
<dbReference type="GO" id="GO:0005886">
    <property type="term" value="C:plasma membrane"/>
    <property type="evidence" value="ECO:0007669"/>
    <property type="project" value="TreeGrafter"/>
</dbReference>
<dbReference type="PANTHER" id="PTHR30520:SF6">
    <property type="entry name" value="FORMATE_NITRATE FAMILY TRANSPORTER (EUROFUNG)"/>
    <property type="match status" value="1"/>
</dbReference>
<evidence type="ECO:0000256" key="6">
    <source>
        <dbReference type="SAM" id="Phobius"/>
    </source>
</evidence>
<feature type="transmembrane region" description="Helical" evidence="6">
    <location>
        <begin position="98"/>
        <end position="120"/>
    </location>
</feature>
<dbReference type="Pfam" id="PF01226">
    <property type="entry name" value="Form_Nir_trans"/>
    <property type="match status" value="1"/>
</dbReference>
<evidence type="ECO:0000256" key="3">
    <source>
        <dbReference type="ARBA" id="ARBA00022989"/>
    </source>
</evidence>
<dbReference type="PANTHER" id="PTHR30520">
    <property type="entry name" value="FORMATE TRANSPORTER-RELATED"/>
    <property type="match status" value="1"/>
</dbReference>
<feature type="transmembrane region" description="Helical" evidence="6">
    <location>
        <begin position="140"/>
        <end position="164"/>
    </location>
</feature>
<dbReference type="KEGG" id="vcop:MM50RIKEN_05210"/>
<dbReference type="AlphaFoldDB" id="A0A810PX84"/>
<dbReference type="RefSeq" id="WP_213541622.1">
    <property type="nucleotide sequence ID" value="NZ_AP023418.1"/>
</dbReference>
<evidence type="ECO:0000256" key="4">
    <source>
        <dbReference type="ARBA" id="ARBA00023136"/>
    </source>
</evidence>
<feature type="transmembrane region" description="Helical" evidence="6">
    <location>
        <begin position="26"/>
        <end position="50"/>
    </location>
</feature>
<dbReference type="Proteomes" id="UP000681035">
    <property type="component" value="Chromosome"/>
</dbReference>
<sequence length="254" mass="26477">MYSPAEVARRYVETGKSKAALPVGRMLLLGMLAGAFIALAGGSATFAVSYGGRLAGAAVFPAGLAMVLLAGSELFTGNCLLVIPLLERQLTWGRMLRSWGVVYLANVLGAGLVAALTVAAGTFDGVYESVVATAAAKAGLPFLTALLRGVLCNFLVCIAVWMSLAAQSVPGKLAAMYLPIFTFVLCGFEHSVANMFYLPAGILAAGRYGVAAEGLSWASMWMGNLLPVTLGNILGGCLVGVVYWAVYLRRGRRA</sequence>
<comment type="subcellular location">
    <subcellularLocation>
        <location evidence="1">Membrane</location>
        <topology evidence="1">Multi-pass membrane protein</topology>
    </subcellularLocation>
</comment>
<protein>
    <submittedName>
        <fullName evidence="7">FdhC protein</fullName>
    </submittedName>
</protein>
<gene>
    <name evidence="7" type="ORF">MM50RIKEN_05210</name>
</gene>
<dbReference type="InterPro" id="IPR023271">
    <property type="entry name" value="Aquaporin-like"/>
</dbReference>
<keyword evidence="4 6" id="KW-0472">Membrane</keyword>
<evidence type="ECO:0000256" key="1">
    <source>
        <dbReference type="ARBA" id="ARBA00004141"/>
    </source>
</evidence>
<dbReference type="InterPro" id="IPR024002">
    <property type="entry name" value="For/NO2_transpt_CS"/>
</dbReference>
<dbReference type="PROSITE" id="PS01005">
    <property type="entry name" value="FORMATE_NITRITE_TP_1"/>
    <property type="match status" value="1"/>
</dbReference>
<feature type="transmembrane region" description="Helical" evidence="6">
    <location>
        <begin position="176"/>
        <end position="205"/>
    </location>
</feature>
<keyword evidence="8" id="KW-1185">Reference proteome</keyword>
<evidence type="ECO:0000313" key="7">
    <source>
        <dbReference type="EMBL" id="BCK80758.1"/>
    </source>
</evidence>
<dbReference type="GO" id="GO:0015499">
    <property type="term" value="F:formate transmembrane transporter activity"/>
    <property type="evidence" value="ECO:0007669"/>
    <property type="project" value="TreeGrafter"/>
</dbReference>